<accession>A0A2G1VQ76</accession>
<gene>
    <name evidence="2" type="ORF">CJ305_12050</name>
</gene>
<dbReference type="OrthoDB" id="1236981at2"/>
<dbReference type="RefSeq" id="WP_099646536.1">
    <property type="nucleotide sequence ID" value="NZ_KZ319292.1"/>
</dbReference>
<protein>
    <recommendedName>
        <fullName evidence="4">Ig-like domain-containing protein</fullName>
    </recommendedName>
</protein>
<comment type="caution">
    <text evidence="2">The sequence shown here is derived from an EMBL/GenBank/DDBJ whole genome shotgun (WGS) entry which is preliminary data.</text>
</comment>
<organism evidence="2 3">
    <name type="scientific">Leeuwenhoekiella nanhaiensis</name>
    <dbReference type="NCBI Taxonomy" id="1655491"/>
    <lineage>
        <taxon>Bacteria</taxon>
        <taxon>Pseudomonadati</taxon>
        <taxon>Bacteroidota</taxon>
        <taxon>Flavobacteriia</taxon>
        <taxon>Flavobacteriales</taxon>
        <taxon>Flavobacteriaceae</taxon>
        <taxon>Leeuwenhoekiella</taxon>
    </lineage>
</organism>
<evidence type="ECO:0008006" key="4">
    <source>
        <dbReference type="Google" id="ProtNLM"/>
    </source>
</evidence>
<proteinExistence type="predicted"/>
<dbReference type="InterPro" id="IPR026341">
    <property type="entry name" value="T9SS_type_B"/>
</dbReference>
<feature type="signal peptide" evidence="1">
    <location>
        <begin position="1"/>
        <end position="29"/>
    </location>
</feature>
<keyword evidence="3" id="KW-1185">Reference proteome</keyword>
<dbReference type="NCBIfam" id="TIGR04131">
    <property type="entry name" value="Bac_Flav_CTERM"/>
    <property type="match status" value="1"/>
</dbReference>
<name>A0A2G1VQ76_9FLAO</name>
<keyword evidence="1" id="KW-0732">Signal</keyword>
<sequence>MIKNSTLLGRATFVLFLFFSVGFSSKTFAQCAGEDNTIDLCDKSSQRDVDLFAALDGSPQPGGVWTDDDNSNGLNTTTGILNTWQIVRGGTFHYTYTVEGVAGCTDNSATVTLILGSYPGTDDMNAVACDDDTSVNLFQFTGSSPSPTLDGTWAVTSGPANALQGSVFNAAQAGFGNYTFTYTVPAQGGGLCPSTVSTVMLEVIESPDAGTVDPAVVTTFCLTDNLSDQSNFNLRNAIVGEDDGGFWSEGPTSEINGVNDNIINVENIRNTLGAGTYPFTYRVFPINPNCNISEVTVNITIEAVADFTDASLELTFPADEEDIICEDELPITPVATITGDPAVIADGDYEVSYEISPAPNTGSETVIVTITNGEGSFNVNPDFFTAAGVAELRIVQIIDPNTQGSCEAIIDVLSDTLTIIALPDASDTQITVGEPLCFGENATLSIADGGTTPEIELVDGDYTFTYTLTTGTTSQQYTQTATVNGGAASIAIMASALPTADEYTATLNSVSNEADCVTPTDVTTTFTVDPLPDAQTVSVSILSACESEEVRVTITDTSDPANLADGSYDFTYDLSGAINATGETATDVAITNGTGTFTIPSALLENGETTLTLTSVVNSTTTCTATTLTNPSASFTIVATPDLAESTITAEAICEGENATVTISTDAALVADGNYNLTYTLTGDNTAAETTIPVTFTSGEASFSLDTATVANPGTTTITITAVATENQDCPSAGLPASVDLIVNPLPSLVDTELTTDASCEGDAVTVSLSNPDVVDGTYEIVYQITGANTLTDQTATLVFASGESNFTIAAADLVNTGNNTLSITQITDLNTANACEVPVTGLSIDFTINPNPDFSNLSINQITGTCEGDNASLVLSDTTGTLADGTYTVTYDLSGANTQMAQTAVVTIASGTGTLVIDSALIPNAGTTTVNLTSFVNDSTLCESTNAAVSEDFTIVSPPDLTGATLSLNDLCLNDSPVNVMLNAPNLSDGSYTFTYAVSSASTGTAIESAVAVAGGEATFAINAALLANAGNTTLSISQVTNDDTSCVTSNLEISVDFVVNPLPVIETEDLAVADICLEEGTSVEITGTDLVDGDYEVTYELTGANTASATETLTFTDGAATINLDAATLANAGTTTFSINQVINAATSCVSTTIATVDFVVNPIPDVADGQLAASDICLNENGFVSFTNATGLADGDYTITYDLSGANEATDVTTTLSIASGAGSFEIPATSLTETGITTFTLTLVSSAAGCDSDPLVISDDFEVLPLPDADGLAVSIADVCFGEPVSVSLSGATLLADADYFVTYQLSGANTSEALTETLSFTSGAATLDLDAALILNSGSTTVTIVDVQNFTTTCSALNVDNPAASFISEDPAAPTLAAGGETFCINDSPTIADLESRVTGSFTVVTYNAAIGGAALSSGTLLSDNSTYYIGVINGDSGCESSQRLAVTVDLSGCDSVFIPNGFSPNGDGINDVFEMKNIDLIYPDYTIEIFNRNGSVVFKGNTSTGFWNGQANTNNLGGNVLPNGVYFYIINFNDGQTRPKQGNVYLNR</sequence>
<evidence type="ECO:0000313" key="2">
    <source>
        <dbReference type="EMBL" id="PHQ28921.1"/>
    </source>
</evidence>
<feature type="chain" id="PRO_5013827587" description="Ig-like domain-containing protein" evidence="1">
    <location>
        <begin position="30"/>
        <end position="1554"/>
    </location>
</feature>
<dbReference type="Proteomes" id="UP000229433">
    <property type="component" value="Unassembled WGS sequence"/>
</dbReference>
<dbReference type="Pfam" id="PF13585">
    <property type="entry name" value="CHU_C"/>
    <property type="match status" value="1"/>
</dbReference>
<dbReference type="EMBL" id="NQXA01000010">
    <property type="protein sequence ID" value="PHQ28921.1"/>
    <property type="molecule type" value="Genomic_DNA"/>
</dbReference>
<evidence type="ECO:0000256" key="1">
    <source>
        <dbReference type="SAM" id="SignalP"/>
    </source>
</evidence>
<reference evidence="2 3" key="1">
    <citation type="submission" date="2017-08" db="EMBL/GenBank/DDBJ databases">
        <title>The whole genome shortgun sequences of strain Leeuwenhoekiella nanhaiensis G18 from the South China Sea.</title>
        <authorList>
            <person name="Liu Q."/>
        </authorList>
    </citation>
    <scope>NUCLEOTIDE SEQUENCE [LARGE SCALE GENOMIC DNA]</scope>
    <source>
        <strain evidence="2 3">G18</strain>
    </source>
</reference>
<evidence type="ECO:0000313" key="3">
    <source>
        <dbReference type="Proteomes" id="UP000229433"/>
    </source>
</evidence>